<dbReference type="Gene3D" id="3.30.565.10">
    <property type="entry name" value="Histidine kinase-like ATPase, C-terminal domain"/>
    <property type="match status" value="1"/>
</dbReference>
<evidence type="ECO:0000256" key="8">
    <source>
        <dbReference type="ARBA" id="ARBA00022692"/>
    </source>
</evidence>
<evidence type="ECO:0000259" key="17">
    <source>
        <dbReference type="PROSITE" id="PS50885"/>
    </source>
</evidence>
<dbReference type="GO" id="GO:0000155">
    <property type="term" value="F:phosphorelay sensor kinase activity"/>
    <property type="evidence" value="ECO:0007669"/>
    <property type="project" value="InterPro"/>
</dbReference>
<evidence type="ECO:0000256" key="3">
    <source>
        <dbReference type="ARBA" id="ARBA00004236"/>
    </source>
</evidence>
<evidence type="ECO:0000256" key="7">
    <source>
        <dbReference type="ARBA" id="ARBA00022679"/>
    </source>
</evidence>
<dbReference type="SMART" id="SM00388">
    <property type="entry name" value="HisKA"/>
    <property type="match status" value="1"/>
</dbReference>
<dbReference type="InterPro" id="IPR003594">
    <property type="entry name" value="HATPase_dom"/>
</dbReference>
<evidence type="ECO:0000256" key="13">
    <source>
        <dbReference type="ARBA" id="ARBA00023012"/>
    </source>
</evidence>
<accession>A0A6N7PNF7</accession>
<keyword evidence="8 15" id="KW-0812">Transmembrane</keyword>
<feature type="transmembrane region" description="Helical" evidence="15">
    <location>
        <begin position="36"/>
        <end position="60"/>
    </location>
</feature>
<comment type="catalytic activity">
    <reaction evidence="1">
        <text>ATP + protein L-histidine = ADP + protein N-phospho-L-histidine.</text>
        <dbReference type="EC" id="2.7.13.3"/>
    </reaction>
</comment>
<evidence type="ECO:0000313" key="19">
    <source>
        <dbReference type="Proteomes" id="UP000440224"/>
    </source>
</evidence>
<dbReference type="InterPro" id="IPR035965">
    <property type="entry name" value="PAS-like_dom_sf"/>
</dbReference>
<dbReference type="CDD" id="cd00130">
    <property type="entry name" value="PAS"/>
    <property type="match status" value="1"/>
</dbReference>
<dbReference type="CDD" id="cd00082">
    <property type="entry name" value="HisKA"/>
    <property type="match status" value="1"/>
</dbReference>
<dbReference type="FunFam" id="3.30.565.10:FF:000006">
    <property type="entry name" value="Sensor histidine kinase WalK"/>
    <property type="match status" value="1"/>
</dbReference>
<dbReference type="InterPro" id="IPR003660">
    <property type="entry name" value="HAMP_dom"/>
</dbReference>
<reference evidence="18 19" key="1">
    <citation type="submission" date="2019-10" db="EMBL/GenBank/DDBJ databases">
        <title>A soil myxobacterium in the family Polyangiaceae.</title>
        <authorList>
            <person name="Li Y."/>
            <person name="Wang J."/>
        </authorList>
    </citation>
    <scope>NUCLEOTIDE SEQUENCE [LARGE SCALE GENOMIC DNA]</scope>
    <source>
        <strain evidence="18 19">DSM 14734</strain>
    </source>
</reference>
<evidence type="ECO:0000256" key="12">
    <source>
        <dbReference type="ARBA" id="ARBA00022989"/>
    </source>
</evidence>
<dbReference type="InterPro" id="IPR036890">
    <property type="entry name" value="HATPase_C_sf"/>
</dbReference>
<dbReference type="EC" id="2.7.13.3" evidence="4"/>
<dbReference type="InterPro" id="IPR013656">
    <property type="entry name" value="PAS_4"/>
</dbReference>
<evidence type="ECO:0000256" key="4">
    <source>
        <dbReference type="ARBA" id="ARBA00012438"/>
    </source>
</evidence>
<evidence type="ECO:0000256" key="15">
    <source>
        <dbReference type="SAM" id="Phobius"/>
    </source>
</evidence>
<evidence type="ECO:0000256" key="11">
    <source>
        <dbReference type="ARBA" id="ARBA00022840"/>
    </source>
</evidence>
<keyword evidence="12 15" id="KW-1133">Transmembrane helix</keyword>
<dbReference type="SMART" id="SM00091">
    <property type="entry name" value="PAS"/>
    <property type="match status" value="1"/>
</dbReference>
<dbReference type="SUPFAM" id="SSF55785">
    <property type="entry name" value="PYP-like sensor domain (PAS domain)"/>
    <property type="match status" value="1"/>
</dbReference>
<evidence type="ECO:0000256" key="9">
    <source>
        <dbReference type="ARBA" id="ARBA00022741"/>
    </source>
</evidence>
<dbReference type="InterPro" id="IPR005467">
    <property type="entry name" value="His_kinase_dom"/>
</dbReference>
<dbReference type="Pfam" id="PF00672">
    <property type="entry name" value="HAMP"/>
    <property type="match status" value="1"/>
</dbReference>
<dbReference type="SMART" id="SM00304">
    <property type="entry name" value="HAMP"/>
    <property type="match status" value="1"/>
</dbReference>
<dbReference type="AlphaFoldDB" id="A0A6N7PNF7"/>
<dbReference type="GO" id="GO:0000156">
    <property type="term" value="F:phosphorelay response regulator activity"/>
    <property type="evidence" value="ECO:0007669"/>
    <property type="project" value="TreeGrafter"/>
</dbReference>
<keyword evidence="14 15" id="KW-0472">Membrane</keyword>
<evidence type="ECO:0000256" key="5">
    <source>
        <dbReference type="ARBA" id="ARBA00022475"/>
    </source>
</evidence>
<keyword evidence="19" id="KW-1185">Reference proteome</keyword>
<keyword evidence="5" id="KW-1003">Cell membrane</keyword>
<dbReference type="GO" id="GO:0030295">
    <property type="term" value="F:protein kinase activator activity"/>
    <property type="evidence" value="ECO:0007669"/>
    <property type="project" value="TreeGrafter"/>
</dbReference>
<evidence type="ECO:0000259" key="16">
    <source>
        <dbReference type="PROSITE" id="PS50109"/>
    </source>
</evidence>
<dbReference type="Pfam" id="PF02518">
    <property type="entry name" value="HATPase_c"/>
    <property type="match status" value="1"/>
</dbReference>
<comment type="subcellular location">
    <subcellularLocation>
        <location evidence="3">Cell membrane</location>
    </subcellularLocation>
    <subcellularLocation>
        <location evidence="2">Membrane</location>
        <topology evidence="2">Multi-pass membrane protein</topology>
    </subcellularLocation>
</comment>
<dbReference type="InterPro" id="IPR000014">
    <property type="entry name" value="PAS"/>
</dbReference>
<keyword evidence="11" id="KW-0067">ATP-binding</keyword>
<dbReference type="OrthoDB" id="9813151at2"/>
<keyword evidence="13" id="KW-0902">Two-component regulatory system</keyword>
<dbReference type="EMBL" id="WJIE01000002">
    <property type="protein sequence ID" value="MRG91684.1"/>
    <property type="molecule type" value="Genomic_DNA"/>
</dbReference>
<dbReference type="Gene3D" id="1.10.287.130">
    <property type="match status" value="1"/>
</dbReference>
<feature type="domain" description="HAMP" evidence="17">
    <location>
        <begin position="58"/>
        <end position="110"/>
    </location>
</feature>
<name>A0A6N7PNF7_9BACT</name>
<dbReference type="SMART" id="SM00387">
    <property type="entry name" value="HATPase_c"/>
    <property type="match status" value="1"/>
</dbReference>
<evidence type="ECO:0000256" key="10">
    <source>
        <dbReference type="ARBA" id="ARBA00022777"/>
    </source>
</evidence>
<dbReference type="GO" id="GO:0007234">
    <property type="term" value="P:osmosensory signaling via phosphorelay pathway"/>
    <property type="evidence" value="ECO:0007669"/>
    <property type="project" value="TreeGrafter"/>
</dbReference>
<feature type="domain" description="Histidine kinase" evidence="16">
    <location>
        <begin position="243"/>
        <end position="462"/>
    </location>
</feature>
<keyword evidence="7" id="KW-0808">Transferase</keyword>
<keyword evidence="6" id="KW-0597">Phosphoprotein</keyword>
<dbReference type="PANTHER" id="PTHR42878:SF7">
    <property type="entry name" value="SENSOR HISTIDINE KINASE GLRK"/>
    <property type="match status" value="1"/>
</dbReference>
<dbReference type="InterPro" id="IPR036097">
    <property type="entry name" value="HisK_dim/P_sf"/>
</dbReference>
<proteinExistence type="predicted"/>
<dbReference type="PROSITE" id="PS50885">
    <property type="entry name" value="HAMP"/>
    <property type="match status" value="1"/>
</dbReference>
<dbReference type="SUPFAM" id="SSF55874">
    <property type="entry name" value="ATPase domain of HSP90 chaperone/DNA topoisomerase II/histidine kinase"/>
    <property type="match status" value="1"/>
</dbReference>
<evidence type="ECO:0000256" key="14">
    <source>
        <dbReference type="ARBA" id="ARBA00023136"/>
    </source>
</evidence>
<comment type="caution">
    <text evidence="18">The sequence shown here is derived from an EMBL/GenBank/DDBJ whole genome shotgun (WGS) entry which is preliminary data.</text>
</comment>
<gene>
    <name evidence="18" type="ORF">GF068_07060</name>
</gene>
<keyword evidence="10" id="KW-0418">Kinase</keyword>
<dbReference type="SUPFAM" id="SSF47384">
    <property type="entry name" value="Homodimeric domain of signal transducing histidine kinase"/>
    <property type="match status" value="1"/>
</dbReference>
<keyword evidence="9" id="KW-0547">Nucleotide-binding</keyword>
<dbReference type="InterPro" id="IPR050351">
    <property type="entry name" value="BphY/WalK/GraS-like"/>
</dbReference>
<dbReference type="FunFam" id="1.10.287.130:FF:000008">
    <property type="entry name" value="Two-component sensor histidine kinase"/>
    <property type="match status" value="1"/>
</dbReference>
<dbReference type="InterPro" id="IPR003661">
    <property type="entry name" value="HisK_dim/P_dom"/>
</dbReference>
<dbReference type="GO" id="GO:0005524">
    <property type="term" value="F:ATP binding"/>
    <property type="evidence" value="ECO:0007669"/>
    <property type="project" value="UniProtKB-KW"/>
</dbReference>
<dbReference type="PRINTS" id="PR00344">
    <property type="entry name" value="BCTRLSENSOR"/>
</dbReference>
<dbReference type="PANTHER" id="PTHR42878">
    <property type="entry name" value="TWO-COMPONENT HISTIDINE KINASE"/>
    <property type="match status" value="1"/>
</dbReference>
<dbReference type="Pfam" id="PF08448">
    <property type="entry name" value="PAS_4"/>
    <property type="match status" value="1"/>
</dbReference>
<evidence type="ECO:0000256" key="6">
    <source>
        <dbReference type="ARBA" id="ARBA00022553"/>
    </source>
</evidence>
<evidence type="ECO:0000313" key="18">
    <source>
        <dbReference type="EMBL" id="MRG91684.1"/>
    </source>
</evidence>
<evidence type="ECO:0000256" key="1">
    <source>
        <dbReference type="ARBA" id="ARBA00000085"/>
    </source>
</evidence>
<dbReference type="CDD" id="cd06225">
    <property type="entry name" value="HAMP"/>
    <property type="match status" value="1"/>
</dbReference>
<dbReference type="PROSITE" id="PS50109">
    <property type="entry name" value="HIS_KIN"/>
    <property type="match status" value="1"/>
</dbReference>
<sequence>MIYAARRHATPEHGVAVVRIALPLTGIDDALGRARLFLLVGVAVAIAAAVAMAAFGTHLLTRPVRSLTEAALAMAGGNLAVHAPAQGTDETAQLGRALNRLSSELLSAIEELRDERDLLASILDGMNEGVLVTDGDARIVLANRALRGMTLVGEGSLGKSVIEVIRNASLQEALDRADTSSEAIVREVELSGLMPRKLLVRVSKLPSRKDRDRGANDRGLIAVFHDVTDLRRLETIRTDFVANVSHELRTPVTAISTAAETLLAGALGEPEEAAEFVDVIDRHAKRLRQLVDDLLDLSKIESKNYRLVLVEQDVIPVVGHVARLLDEAAKRRRVELRIERAEGPLPARVDRRAMEQVLMNLLDNATKYAGEGAHVTVSAQARAGGGVEIRVIDDGPGISPQHLGRIFERFYRVDAGRSRDLGGTGLGLSIVKHLVELMNGTIDVESTLGKGSTFTVRLPPTGERASRDRG</sequence>
<protein>
    <recommendedName>
        <fullName evidence="4">histidine kinase</fullName>
        <ecNumber evidence="4">2.7.13.3</ecNumber>
    </recommendedName>
</protein>
<organism evidence="18 19">
    <name type="scientific">Polyangium spumosum</name>
    <dbReference type="NCBI Taxonomy" id="889282"/>
    <lineage>
        <taxon>Bacteria</taxon>
        <taxon>Pseudomonadati</taxon>
        <taxon>Myxococcota</taxon>
        <taxon>Polyangia</taxon>
        <taxon>Polyangiales</taxon>
        <taxon>Polyangiaceae</taxon>
        <taxon>Polyangium</taxon>
    </lineage>
</organism>
<dbReference type="GO" id="GO:0005886">
    <property type="term" value="C:plasma membrane"/>
    <property type="evidence" value="ECO:0007669"/>
    <property type="project" value="UniProtKB-SubCell"/>
</dbReference>
<dbReference type="Proteomes" id="UP000440224">
    <property type="component" value="Unassembled WGS sequence"/>
</dbReference>
<dbReference type="Gene3D" id="6.10.340.10">
    <property type="match status" value="1"/>
</dbReference>
<dbReference type="InterPro" id="IPR004358">
    <property type="entry name" value="Sig_transdc_His_kin-like_C"/>
</dbReference>
<dbReference type="SUPFAM" id="SSF158472">
    <property type="entry name" value="HAMP domain-like"/>
    <property type="match status" value="1"/>
</dbReference>
<dbReference type="Pfam" id="PF00512">
    <property type="entry name" value="HisKA"/>
    <property type="match status" value="1"/>
</dbReference>
<dbReference type="Gene3D" id="3.30.450.20">
    <property type="entry name" value="PAS domain"/>
    <property type="match status" value="1"/>
</dbReference>
<evidence type="ECO:0000256" key="2">
    <source>
        <dbReference type="ARBA" id="ARBA00004141"/>
    </source>
</evidence>
<dbReference type="CDD" id="cd16922">
    <property type="entry name" value="HATPase_EvgS-ArcB-TorS-like"/>
    <property type="match status" value="1"/>
</dbReference>